<comment type="caution">
    <text evidence="2">The sequence shown here is derived from an EMBL/GenBank/DDBJ whole genome shotgun (WGS) entry which is preliminary data.</text>
</comment>
<dbReference type="AlphaFoldDB" id="A0A921PXR0"/>
<sequence length="135" mass="14244">MASAFQKAAEELYDLCMYHAGLFIVGLALTMAPQKALKPTTAITSHVKRRVPDAGLQGVATARVRALLRLNAALGCVLSAAASALSTAACTFPVQVKTVPSDAGALRGIYVTYVVIIYVMATVYYHTGRSILLAN</sequence>
<evidence type="ECO:0000313" key="3">
    <source>
        <dbReference type="Proteomes" id="UP000807115"/>
    </source>
</evidence>
<name>A0A921PXR0_SORBI</name>
<dbReference type="Proteomes" id="UP000807115">
    <property type="component" value="Chromosome 10"/>
</dbReference>
<evidence type="ECO:0000313" key="2">
    <source>
        <dbReference type="EMBL" id="KAG0512719.1"/>
    </source>
</evidence>
<protein>
    <submittedName>
        <fullName evidence="2">Uncharacterized protein</fullName>
    </submittedName>
</protein>
<organism evidence="2 3">
    <name type="scientific">Sorghum bicolor</name>
    <name type="common">Sorghum</name>
    <name type="synonym">Sorghum vulgare</name>
    <dbReference type="NCBI Taxonomy" id="4558"/>
    <lineage>
        <taxon>Eukaryota</taxon>
        <taxon>Viridiplantae</taxon>
        <taxon>Streptophyta</taxon>
        <taxon>Embryophyta</taxon>
        <taxon>Tracheophyta</taxon>
        <taxon>Spermatophyta</taxon>
        <taxon>Magnoliopsida</taxon>
        <taxon>Liliopsida</taxon>
        <taxon>Poales</taxon>
        <taxon>Poaceae</taxon>
        <taxon>PACMAD clade</taxon>
        <taxon>Panicoideae</taxon>
        <taxon>Andropogonodae</taxon>
        <taxon>Andropogoneae</taxon>
        <taxon>Sorghinae</taxon>
        <taxon>Sorghum</taxon>
    </lineage>
</organism>
<keyword evidence="1" id="KW-0472">Membrane</keyword>
<dbReference type="EMBL" id="CM027689">
    <property type="protein sequence ID" value="KAG0512719.1"/>
    <property type="molecule type" value="Genomic_DNA"/>
</dbReference>
<feature type="transmembrane region" description="Helical" evidence="1">
    <location>
        <begin position="12"/>
        <end position="32"/>
    </location>
</feature>
<accession>A0A921PXR0</accession>
<feature type="transmembrane region" description="Helical" evidence="1">
    <location>
        <begin position="108"/>
        <end position="125"/>
    </location>
</feature>
<evidence type="ECO:0000256" key="1">
    <source>
        <dbReference type="SAM" id="Phobius"/>
    </source>
</evidence>
<keyword evidence="1" id="KW-1133">Transmembrane helix</keyword>
<feature type="transmembrane region" description="Helical" evidence="1">
    <location>
        <begin position="72"/>
        <end position="96"/>
    </location>
</feature>
<reference evidence="2" key="2">
    <citation type="submission" date="2020-10" db="EMBL/GenBank/DDBJ databases">
        <authorList>
            <person name="Cooper E.A."/>
            <person name="Brenton Z.W."/>
            <person name="Flinn B.S."/>
            <person name="Jenkins J."/>
            <person name="Shu S."/>
            <person name="Flowers D."/>
            <person name="Luo F."/>
            <person name="Wang Y."/>
            <person name="Xia P."/>
            <person name="Barry K."/>
            <person name="Daum C."/>
            <person name="Lipzen A."/>
            <person name="Yoshinaga Y."/>
            <person name="Schmutz J."/>
            <person name="Saski C."/>
            <person name="Vermerris W."/>
            <person name="Kresovich S."/>
        </authorList>
    </citation>
    <scope>NUCLEOTIDE SEQUENCE</scope>
</reference>
<dbReference type="EMBL" id="CM027689">
    <property type="protein sequence ID" value="KAG0512718.1"/>
    <property type="molecule type" value="Genomic_DNA"/>
</dbReference>
<gene>
    <name evidence="2" type="ORF">BDA96_10G038100</name>
</gene>
<proteinExistence type="predicted"/>
<keyword evidence="1" id="KW-0812">Transmembrane</keyword>
<reference evidence="2" key="1">
    <citation type="journal article" date="2019" name="BMC Genomics">
        <title>A new reference genome for Sorghum bicolor reveals high levels of sequence similarity between sweet and grain genotypes: implications for the genetics of sugar metabolism.</title>
        <authorList>
            <person name="Cooper E.A."/>
            <person name="Brenton Z.W."/>
            <person name="Flinn B.S."/>
            <person name="Jenkins J."/>
            <person name="Shu S."/>
            <person name="Flowers D."/>
            <person name="Luo F."/>
            <person name="Wang Y."/>
            <person name="Xia P."/>
            <person name="Barry K."/>
            <person name="Daum C."/>
            <person name="Lipzen A."/>
            <person name="Yoshinaga Y."/>
            <person name="Schmutz J."/>
            <person name="Saski C."/>
            <person name="Vermerris W."/>
            <person name="Kresovich S."/>
        </authorList>
    </citation>
    <scope>NUCLEOTIDE SEQUENCE</scope>
</reference>